<dbReference type="EMBL" id="JACSPZ010000004">
    <property type="protein sequence ID" value="MBD8037049.1"/>
    <property type="molecule type" value="Genomic_DNA"/>
</dbReference>
<keyword evidence="5 6" id="KW-0472">Membrane</keyword>
<keyword evidence="4 6" id="KW-1133">Transmembrane helix</keyword>
<dbReference type="Pfam" id="PF02687">
    <property type="entry name" value="FtsX"/>
    <property type="match status" value="1"/>
</dbReference>
<evidence type="ECO:0000313" key="9">
    <source>
        <dbReference type="Proteomes" id="UP000619101"/>
    </source>
</evidence>
<evidence type="ECO:0000256" key="1">
    <source>
        <dbReference type="ARBA" id="ARBA00004651"/>
    </source>
</evidence>
<evidence type="ECO:0000256" key="3">
    <source>
        <dbReference type="ARBA" id="ARBA00022692"/>
    </source>
</evidence>
<dbReference type="PANTHER" id="PTHR46795:SF3">
    <property type="entry name" value="ABC TRANSPORTER PERMEASE"/>
    <property type="match status" value="1"/>
</dbReference>
<dbReference type="InterPro" id="IPR052536">
    <property type="entry name" value="ABC-4_Integral_Memb_Prot"/>
</dbReference>
<evidence type="ECO:0000256" key="5">
    <source>
        <dbReference type="ARBA" id="ARBA00023136"/>
    </source>
</evidence>
<feature type="domain" description="ABC3 transporter permease C-terminal" evidence="7">
    <location>
        <begin position="59"/>
        <end position="172"/>
    </location>
</feature>
<keyword evidence="9" id="KW-1185">Reference proteome</keyword>
<dbReference type="InterPro" id="IPR003838">
    <property type="entry name" value="ABC3_permease_C"/>
</dbReference>
<sequence length="192" mass="22107">MYRKLALRNVRRQIGNYLIYFITVALTISLIFAMNNLIFNDQLQTQAQSIAELALGLVFLSIIICIIIAFVLGYANAFMLRLRKREFGTYLTVGMKRKHIVKLFLFENSLLGIFAMVVGFFMGSLFYQGLMLLMTQLLDIPFEFSMFSLKGVLLTIGMVCSIFLFSSIVSSFYLTVLLFTNSFMERRKWSRG</sequence>
<dbReference type="Proteomes" id="UP000619101">
    <property type="component" value="Unassembled WGS sequence"/>
</dbReference>
<feature type="transmembrane region" description="Helical" evidence="6">
    <location>
        <begin position="147"/>
        <end position="180"/>
    </location>
</feature>
<dbReference type="RefSeq" id="WP_191700085.1">
    <property type="nucleotide sequence ID" value="NZ_JACSPZ010000004.1"/>
</dbReference>
<evidence type="ECO:0000256" key="2">
    <source>
        <dbReference type="ARBA" id="ARBA00022475"/>
    </source>
</evidence>
<gene>
    <name evidence="8" type="ORF">H9635_09855</name>
</gene>
<evidence type="ECO:0000259" key="7">
    <source>
        <dbReference type="Pfam" id="PF02687"/>
    </source>
</evidence>
<feature type="transmembrane region" description="Helical" evidence="6">
    <location>
        <begin position="14"/>
        <end position="33"/>
    </location>
</feature>
<evidence type="ECO:0000256" key="4">
    <source>
        <dbReference type="ARBA" id="ARBA00022989"/>
    </source>
</evidence>
<evidence type="ECO:0000313" key="8">
    <source>
        <dbReference type="EMBL" id="MBD8037049.1"/>
    </source>
</evidence>
<accession>A0ABR8XYP9</accession>
<name>A0ABR8XYP9_9BACL</name>
<comment type="subcellular location">
    <subcellularLocation>
        <location evidence="1">Cell membrane</location>
        <topology evidence="1">Multi-pass membrane protein</topology>
    </subcellularLocation>
</comment>
<dbReference type="PANTHER" id="PTHR46795">
    <property type="entry name" value="ABC TRANSPORTER PERMEASE-RELATED-RELATED"/>
    <property type="match status" value="1"/>
</dbReference>
<comment type="caution">
    <text evidence="8">The sequence shown here is derived from an EMBL/GenBank/DDBJ whole genome shotgun (WGS) entry which is preliminary data.</text>
</comment>
<organism evidence="8 9">
    <name type="scientific">Solibacillus faecavium</name>
    <dbReference type="NCBI Taxonomy" id="2762221"/>
    <lineage>
        <taxon>Bacteria</taxon>
        <taxon>Bacillati</taxon>
        <taxon>Bacillota</taxon>
        <taxon>Bacilli</taxon>
        <taxon>Bacillales</taxon>
        <taxon>Caryophanaceae</taxon>
        <taxon>Solibacillus</taxon>
    </lineage>
</organism>
<feature type="transmembrane region" description="Helical" evidence="6">
    <location>
        <begin position="105"/>
        <end position="127"/>
    </location>
</feature>
<feature type="transmembrane region" description="Helical" evidence="6">
    <location>
        <begin position="53"/>
        <end position="75"/>
    </location>
</feature>
<protein>
    <submittedName>
        <fullName evidence="8">ABC transporter permease</fullName>
    </submittedName>
</protein>
<reference evidence="8 9" key="1">
    <citation type="submission" date="2020-08" db="EMBL/GenBank/DDBJ databases">
        <title>A Genomic Blueprint of the Chicken Gut Microbiome.</title>
        <authorList>
            <person name="Gilroy R."/>
            <person name="Ravi A."/>
            <person name="Getino M."/>
            <person name="Pursley I."/>
            <person name="Horton D.L."/>
            <person name="Alikhan N.-F."/>
            <person name="Baker D."/>
            <person name="Gharbi K."/>
            <person name="Hall N."/>
            <person name="Watson M."/>
            <person name="Adriaenssens E.M."/>
            <person name="Foster-Nyarko E."/>
            <person name="Jarju S."/>
            <person name="Secka A."/>
            <person name="Antonio M."/>
            <person name="Oren A."/>
            <person name="Chaudhuri R."/>
            <person name="La Ragione R.M."/>
            <person name="Hildebrand F."/>
            <person name="Pallen M.J."/>
        </authorList>
    </citation>
    <scope>NUCLEOTIDE SEQUENCE [LARGE SCALE GENOMIC DNA]</scope>
    <source>
        <strain evidence="8 9">A46</strain>
    </source>
</reference>
<keyword evidence="2" id="KW-1003">Cell membrane</keyword>
<keyword evidence="3 6" id="KW-0812">Transmembrane</keyword>
<proteinExistence type="predicted"/>
<evidence type="ECO:0000256" key="6">
    <source>
        <dbReference type="SAM" id="Phobius"/>
    </source>
</evidence>